<evidence type="ECO:0000313" key="2">
    <source>
        <dbReference type="EMBL" id="CAA6822003.1"/>
    </source>
</evidence>
<gene>
    <name evidence="2" type="ORF">HELGO_WM735</name>
</gene>
<dbReference type="CDD" id="cd02966">
    <property type="entry name" value="TlpA_like_family"/>
    <property type="match status" value="1"/>
</dbReference>
<organism evidence="2">
    <name type="scientific">uncultured Sulfurovum sp</name>
    <dbReference type="NCBI Taxonomy" id="269237"/>
    <lineage>
        <taxon>Bacteria</taxon>
        <taxon>Pseudomonadati</taxon>
        <taxon>Campylobacterota</taxon>
        <taxon>Epsilonproteobacteria</taxon>
        <taxon>Campylobacterales</taxon>
        <taxon>Sulfurovaceae</taxon>
        <taxon>Sulfurovum</taxon>
        <taxon>environmental samples</taxon>
    </lineage>
</organism>
<dbReference type="GO" id="GO:0016209">
    <property type="term" value="F:antioxidant activity"/>
    <property type="evidence" value="ECO:0007669"/>
    <property type="project" value="InterPro"/>
</dbReference>
<dbReference type="PANTHER" id="PTHR42852:SF13">
    <property type="entry name" value="PROTEIN DIPZ"/>
    <property type="match status" value="1"/>
</dbReference>
<dbReference type="InterPro" id="IPR050553">
    <property type="entry name" value="Thioredoxin_ResA/DsbE_sf"/>
</dbReference>
<sequence length="142" mass="15836">MSVTVFFTYSLMAYNIGDTLDTKVSEKLNLKKDTLYVVDFFASWCHACKKELPLVAKVHNDKVVQVIGVNVDDDIAKGKNFVSKLKVPFSVIYDTDKSLITRFNPAGVPALYYIKNSKVLGSQIGAIKDIDKKITNDIKGLQ</sequence>
<dbReference type="SUPFAM" id="SSF52833">
    <property type="entry name" value="Thioredoxin-like"/>
    <property type="match status" value="1"/>
</dbReference>
<protein>
    <submittedName>
        <fullName evidence="2">Thioredoxin family protein</fullName>
    </submittedName>
</protein>
<dbReference type="InterPro" id="IPR000866">
    <property type="entry name" value="AhpC/TSA"/>
</dbReference>
<dbReference type="GO" id="GO:0016491">
    <property type="term" value="F:oxidoreductase activity"/>
    <property type="evidence" value="ECO:0007669"/>
    <property type="project" value="InterPro"/>
</dbReference>
<name>A0A6S6TZV9_9BACT</name>
<accession>A0A6S6TZV9</accession>
<dbReference type="PANTHER" id="PTHR42852">
    <property type="entry name" value="THIOL:DISULFIDE INTERCHANGE PROTEIN DSBE"/>
    <property type="match status" value="1"/>
</dbReference>
<dbReference type="Gene3D" id="3.40.30.10">
    <property type="entry name" value="Glutaredoxin"/>
    <property type="match status" value="1"/>
</dbReference>
<evidence type="ECO:0000259" key="1">
    <source>
        <dbReference type="PROSITE" id="PS51352"/>
    </source>
</evidence>
<proteinExistence type="predicted"/>
<feature type="domain" description="Thioredoxin" evidence="1">
    <location>
        <begin position="5"/>
        <end position="139"/>
    </location>
</feature>
<dbReference type="EMBL" id="CACVAS010000117">
    <property type="protein sequence ID" value="CAA6822003.1"/>
    <property type="molecule type" value="Genomic_DNA"/>
</dbReference>
<dbReference type="AlphaFoldDB" id="A0A6S6TZV9"/>
<dbReference type="PROSITE" id="PS51352">
    <property type="entry name" value="THIOREDOXIN_2"/>
    <property type="match status" value="1"/>
</dbReference>
<dbReference type="InterPro" id="IPR036249">
    <property type="entry name" value="Thioredoxin-like_sf"/>
</dbReference>
<dbReference type="Pfam" id="PF00578">
    <property type="entry name" value="AhpC-TSA"/>
    <property type="match status" value="1"/>
</dbReference>
<reference evidence="2" key="1">
    <citation type="submission" date="2020-01" db="EMBL/GenBank/DDBJ databases">
        <authorList>
            <person name="Meier V. D."/>
            <person name="Meier V D."/>
        </authorList>
    </citation>
    <scope>NUCLEOTIDE SEQUENCE</scope>
    <source>
        <strain evidence="2">HLG_WM_MAG_01</strain>
    </source>
</reference>
<dbReference type="InterPro" id="IPR013766">
    <property type="entry name" value="Thioredoxin_domain"/>
</dbReference>